<keyword evidence="2" id="KW-0472">Membrane</keyword>
<name>A0AAV1IJV5_9CHLO</name>
<protein>
    <recommendedName>
        <fullName evidence="5">Transmembrane protein</fullName>
    </recommendedName>
</protein>
<dbReference type="EMBL" id="CAUYUE010000014">
    <property type="protein sequence ID" value="CAK0786229.1"/>
    <property type="molecule type" value="Genomic_DNA"/>
</dbReference>
<evidence type="ECO:0000256" key="1">
    <source>
        <dbReference type="SAM" id="MobiDB-lite"/>
    </source>
</evidence>
<dbReference type="AlphaFoldDB" id="A0AAV1IJV5"/>
<evidence type="ECO:0000256" key="2">
    <source>
        <dbReference type="SAM" id="Phobius"/>
    </source>
</evidence>
<evidence type="ECO:0000313" key="4">
    <source>
        <dbReference type="Proteomes" id="UP001314263"/>
    </source>
</evidence>
<keyword evidence="2" id="KW-0812">Transmembrane</keyword>
<proteinExistence type="predicted"/>
<feature type="transmembrane region" description="Helical" evidence="2">
    <location>
        <begin position="157"/>
        <end position="178"/>
    </location>
</feature>
<feature type="transmembrane region" description="Helical" evidence="2">
    <location>
        <begin position="237"/>
        <end position="257"/>
    </location>
</feature>
<feature type="transmembrane region" description="Helical" evidence="2">
    <location>
        <begin position="190"/>
        <end position="217"/>
    </location>
</feature>
<feature type="compositionally biased region" description="Polar residues" evidence="1">
    <location>
        <begin position="20"/>
        <end position="55"/>
    </location>
</feature>
<organism evidence="3 4">
    <name type="scientific">Coccomyxa viridis</name>
    <dbReference type="NCBI Taxonomy" id="1274662"/>
    <lineage>
        <taxon>Eukaryota</taxon>
        <taxon>Viridiplantae</taxon>
        <taxon>Chlorophyta</taxon>
        <taxon>core chlorophytes</taxon>
        <taxon>Trebouxiophyceae</taxon>
        <taxon>Trebouxiophyceae incertae sedis</taxon>
        <taxon>Coccomyxaceae</taxon>
        <taxon>Coccomyxa</taxon>
    </lineage>
</organism>
<keyword evidence="4" id="KW-1185">Reference proteome</keyword>
<comment type="caution">
    <text evidence="3">The sequence shown here is derived from an EMBL/GenBank/DDBJ whole genome shotgun (WGS) entry which is preliminary data.</text>
</comment>
<dbReference type="Proteomes" id="UP001314263">
    <property type="component" value="Unassembled WGS sequence"/>
</dbReference>
<evidence type="ECO:0008006" key="5">
    <source>
        <dbReference type="Google" id="ProtNLM"/>
    </source>
</evidence>
<keyword evidence="2" id="KW-1133">Transmembrane helix</keyword>
<sequence>MQHAHSAAPQHKSDSAAGVSEQQAQDPMSSSARSNIAQPLLTSEIQTGASSSTTGEDADVLRSFAEAGTPHPADAMRQMSLQGELRAVSLRIDAITGLPLNVYAEPISEPPTGRFQPPGTFLQLPDVDEAESKWEDGQPLYAVWMASSAICFLSSLFWLQLGFLTGILGMIGASLMLCRCHRSFNMKLAVVVTAAQALACICMAVSASVALVFLYFLAVMRCNRDIHSRRYCFQLNFTLAMLVLWYVCHAVGSAIVASHASSVKKMLDPVRSGVLLVPHPGSRVHHDDQHSA</sequence>
<feature type="region of interest" description="Disordered" evidence="1">
    <location>
        <begin position="1"/>
        <end position="56"/>
    </location>
</feature>
<reference evidence="3 4" key="1">
    <citation type="submission" date="2023-10" db="EMBL/GenBank/DDBJ databases">
        <authorList>
            <person name="Maclean D."/>
            <person name="Macfadyen A."/>
        </authorList>
    </citation>
    <scope>NUCLEOTIDE SEQUENCE [LARGE SCALE GENOMIC DNA]</scope>
</reference>
<accession>A0AAV1IJV5</accession>
<gene>
    <name evidence="3" type="ORF">CVIRNUC_009442</name>
</gene>
<evidence type="ECO:0000313" key="3">
    <source>
        <dbReference type="EMBL" id="CAK0786229.1"/>
    </source>
</evidence>